<feature type="compositionally biased region" description="Acidic residues" evidence="1">
    <location>
        <begin position="346"/>
        <end position="358"/>
    </location>
</feature>
<sequence length="586" mass="67767">MPDKEKFVRSCQASEVYPNNLLYQDTYDHILADHIERLDAQESRIFCEESKSGLDIRDYDGSIKCFEDIRNHNYADLQEYFSGKPSAYREDPQCRFVFVHAPHSRERLRVTRRMLLFVLTYHQVFPAFLDFLYPFGKQRYAQDFQFSAFHHDDRLSLNERGLCIQELGRSGRDIRVCYNLKSVEPSKSQPQWPWSVRQTAAYHSFDVETGKAVWIIIKGDQLMKRRMAAATKSSNSHSSFQTPGTCFSSSLATHLVLFEWSREKWRWYINFLEQELQVSTRQTLLVDIDNDSKSMTNNPPPAVPSHYHRSATFNSEKASVRSPSITKKSPPRRPPPPSSNFPSQMDDSDSSDDDDGDGESFSFNDLQRVQFLEEQASEIALVLESNINIVSEIKQHYTDIVAFDDWPGVLKENCSKDVAKFQKTTSGVISDLRMQLSRTQMLLRLLTERKSLLYGILDYRNMESNKSFASRAQLSTENMESMTQDMHELAQKTKQETVSMRIITLVTLFFLPGTFISTIMSTDIIQFQVSETGKSQEIFQLGALQIYLAITVPMMVITFASWYGVYFWVDRKEKVKVNQKRLKAVV</sequence>
<reference evidence="4 5" key="1">
    <citation type="submission" date="2018-05" db="EMBL/GenBank/DDBJ databases">
        <title>Genome sequencing and assembly of the regulated plant pathogen Lachnellula willkommii and related sister species for the development of diagnostic species identification markers.</title>
        <authorList>
            <person name="Giroux E."/>
            <person name="Bilodeau G."/>
        </authorList>
    </citation>
    <scope>NUCLEOTIDE SEQUENCE [LARGE SCALE GENOMIC DNA]</scope>
    <source>
        <strain evidence="4 5">CBS 268.59</strain>
    </source>
</reference>
<dbReference type="OrthoDB" id="5396681at2759"/>
<evidence type="ECO:0000313" key="4">
    <source>
        <dbReference type="EMBL" id="TVY83100.1"/>
    </source>
</evidence>
<evidence type="ECO:0000256" key="2">
    <source>
        <dbReference type="SAM" id="Phobius"/>
    </source>
</evidence>
<keyword evidence="2" id="KW-0472">Membrane</keyword>
<dbReference type="Gene3D" id="1.20.58.340">
    <property type="entry name" value="Magnesium transport protein CorA, transmembrane region"/>
    <property type="match status" value="1"/>
</dbReference>
<name>A0A8T9CGG2_9HELO</name>
<organism evidence="4 5">
    <name type="scientific">Lachnellula suecica</name>
    <dbReference type="NCBI Taxonomy" id="602035"/>
    <lineage>
        <taxon>Eukaryota</taxon>
        <taxon>Fungi</taxon>
        <taxon>Dikarya</taxon>
        <taxon>Ascomycota</taxon>
        <taxon>Pezizomycotina</taxon>
        <taxon>Leotiomycetes</taxon>
        <taxon>Helotiales</taxon>
        <taxon>Lachnaceae</taxon>
        <taxon>Lachnellula</taxon>
    </lineage>
</organism>
<evidence type="ECO:0000313" key="5">
    <source>
        <dbReference type="Proteomes" id="UP000469558"/>
    </source>
</evidence>
<feature type="transmembrane region" description="Helical" evidence="2">
    <location>
        <begin position="546"/>
        <end position="569"/>
    </location>
</feature>
<feature type="transmembrane region" description="Helical" evidence="2">
    <location>
        <begin position="114"/>
        <end position="135"/>
    </location>
</feature>
<dbReference type="AlphaFoldDB" id="A0A8T9CGG2"/>
<evidence type="ECO:0000259" key="3">
    <source>
        <dbReference type="Pfam" id="PF26616"/>
    </source>
</evidence>
<comment type="caution">
    <text evidence="4">The sequence shown here is derived from an EMBL/GenBank/DDBJ whole genome shotgun (WGS) entry which is preliminary data.</text>
</comment>
<evidence type="ECO:0000256" key="1">
    <source>
        <dbReference type="SAM" id="MobiDB-lite"/>
    </source>
</evidence>
<gene>
    <name evidence="4" type="ORF">LSUE1_G005916</name>
</gene>
<keyword evidence="2" id="KW-0812">Transmembrane</keyword>
<feature type="region of interest" description="Disordered" evidence="1">
    <location>
        <begin position="290"/>
        <end position="360"/>
    </location>
</feature>
<feature type="domain" description="CorA-like transporter" evidence="3">
    <location>
        <begin position="9"/>
        <end position="283"/>
    </location>
</feature>
<accession>A0A8T9CGG2</accession>
<keyword evidence="2" id="KW-1133">Transmembrane helix</keyword>
<dbReference type="Pfam" id="PF26616">
    <property type="entry name" value="CorA-like"/>
    <property type="match status" value="1"/>
</dbReference>
<dbReference type="Proteomes" id="UP000469558">
    <property type="component" value="Unassembled WGS sequence"/>
</dbReference>
<protein>
    <recommendedName>
        <fullName evidence="3">CorA-like transporter domain-containing protein</fullName>
    </recommendedName>
</protein>
<keyword evidence="5" id="KW-1185">Reference proteome</keyword>
<proteinExistence type="predicted"/>
<feature type="transmembrane region" description="Helical" evidence="2">
    <location>
        <begin position="502"/>
        <end position="525"/>
    </location>
</feature>
<dbReference type="InterPro" id="IPR058257">
    <property type="entry name" value="CorA-like_dom"/>
</dbReference>
<dbReference type="EMBL" id="QGMK01000233">
    <property type="protein sequence ID" value="TVY83100.1"/>
    <property type="molecule type" value="Genomic_DNA"/>
</dbReference>